<dbReference type="Gene3D" id="2.160.10.10">
    <property type="entry name" value="Hexapeptide repeat proteins"/>
    <property type="match status" value="1"/>
</dbReference>
<protein>
    <submittedName>
        <fullName evidence="2">Gamma carbonic anhydrase family protein</fullName>
    </submittedName>
</protein>
<dbReference type="InterPro" id="IPR001451">
    <property type="entry name" value="Hexapep"/>
</dbReference>
<sequence>MALIRKVRGHEPVIGENTFLAETAVILGDVTIGRDCSIWYNAVLRGDVNRIVIGDRTNIQDGVVLHTIYDKAKHPSQTIIGNDVSVGHNAIIHGAVIGDNCLIGMGATLLDNARIPSGCIIAANALVLSNAQLEPNSVYAGVPAKKVKEVTAEQREEIIRRTAHDYMLYASWYGEPEE</sequence>
<dbReference type="GeneID" id="92758581"/>
<dbReference type="EMBL" id="VVXJ01000014">
    <property type="protein sequence ID" value="KAA2375653.1"/>
    <property type="molecule type" value="Genomic_DNA"/>
</dbReference>
<evidence type="ECO:0000313" key="3">
    <source>
        <dbReference type="Proteomes" id="UP000322658"/>
    </source>
</evidence>
<dbReference type="CDD" id="cd04645">
    <property type="entry name" value="LbH_gamma_CA_like"/>
    <property type="match status" value="1"/>
</dbReference>
<dbReference type="PANTHER" id="PTHR13061">
    <property type="entry name" value="DYNACTIN SUBUNIT P25"/>
    <property type="match status" value="1"/>
</dbReference>
<dbReference type="RefSeq" id="WP_022061984.1">
    <property type="nucleotide sequence ID" value="NZ_CATVWL010000034.1"/>
</dbReference>
<evidence type="ECO:0000313" key="1">
    <source>
        <dbReference type="EMBL" id="KAA2370605.1"/>
    </source>
</evidence>
<dbReference type="InterPro" id="IPR011004">
    <property type="entry name" value="Trimer_LpxA-like_sf"/>
</dbReference>
<reference evidence="3 4" key="1">
    <citation type="journal article" date="2019" name="Nat. Med.">
        <title>A library of human gut bacterial isolates paired with longitudinal multiomics data enables mechanistic microbiome research.</title>
        <authorList>
            <person name="Poyet M."/>
            <person name="Groussin M."/>
            <person name="Gibbons S.M."/>
            <person name="Avila-Pacheco J."/>
            <person name="Jiang X."/>
            <person name="Kearney S.M."/>
            <person name="Perrotta A.R."/>
            <person name="Berdy B."/>
            <person name="Zhao S."/>
            <person name="Lieberman T.D."/>
            <person name="Swanson P.K."/>
            <person name="Smith M."/>
            <person name="Roesemann S."/>
            <person name="Alexander J.E."/>
            <person name="Rich S.A."/>
            <person name="Livny J."/>
            <person name="Vlamakis H."/>
            <person name="Clish C."/>
            <person name="Bullock K."/>
            <person name="Deik A."/>
            <person name="Scott J."/>
            <person name="Pierce K.A."/>
            <person name="Xavier R.J."/>
            <person name="Alm E.J."/>
        </authorList>
    </citation>
    <scope>NUCLEOTIDE SEQUENCE [LARGE SCALE GENOMIC DNA]</scope>
    <source>
        <strain evidence="2 3">BIOML-A1</strain>
        <strain evidence="1 4">BIOML-A2</strain>
    </source>
</reference>
<dbReference type="SUPFAM" id="SSF51161">
    <property type="entry name" value="Trimeric LpxA-like enzymes"/>
    <property type="match status" value="1"/>
</dbReference>
<organism evidence="2 3">
    <name type="scientific">Alistipes shahii</name>
    <dbReference type="NCBI Taxonomy" id="328814"/>
    <lineage>
        <taxon>Bacteria</taxon>
        <taxon>Pseudomonadati</taxon>
        <taxon>Bacteroidota</taxon>
        <taxon>Bacteroidia</taxon>
        <taxon>Bacteroidales</taxon>
        <taxon>Rikenellaceae</taxon>
        <taxon>Alistipes</taxon>
    </lineage>
</organism>
<gene>
    <name evidence="2" type="ORF">F2Y07_07620</name>
    <name evidence="1" type="ORF">F2Y13_06465</name>
</gene>
<name>A0A5B3GPX7_9BACT</name>
<proteinExistence type="predicted"/>
<dbReference type="EMBL" id="VVXK01000007">
    <property type="protein sequence ID" value="KAA2370605.1"/>
    <property type="molecule type" value="Genomic_DNA"/>
</dbReference>
<evidence type="ECO:0000313" key="2">
    <source>
        <dbReference type="EMBL" id="KAA2375653.1"/>
    </source>
</evidence>
<dbReference type="Pfam" id="PF00132">
    <property type="entry name" value="Hexapep"/>
    <property type="match status" value="2"/>
</dbReference>
<evidence type="ECO:0000313" key="4">
    <source>
        <dbReference type="Proteomes" id="UP000323567"/>
    </source>
</evidence>
<accession>A0A5B3GPX7</accession>
<comment type="caution">
    <text evidence="2">The sequence shown here is derived from an EMBL/GenBank/DDBJ whole genome shotgun (WGS) entry which is preliminary data.</text>
</comment>
<dbReference type="InterPro" id="IPR047324">
    <property type="entry name" value="LbH_gamma_CA-like"/>
</dbReference>
<dbReference type="PANTHER" id="PTHR13061:SF29">
    <property type="entry name" value="GAMMA CARBONIC ANHYDRASE-LIKE 1, MITOCHONDRIAL-RELATED"/>
    <property type="match status" value="1"/>
</dbReference>
<dbReference type="Proteomes" id="UP000322658">
    <property type="component" value="Unassembled WGS sequence"/>
</dbReference>
<dbReference type="InterPro" id="IPR050484">
    <property type="entry name" value="Transf_Hexapept/Carb_Anhydrase"/>
</dbReference>
<dbReference type="AlphaFoldDB" id="A0A5B3GPX7"/>
<dbReference type="Proteomes" id="UP000323567">
    <property type="component" value="Unassembled WGS sequence"/>
</dbReference>